<accession>A0A2G2ZBM2</accession>
<evidence type="ECO:0000313" key="2">
    <source>
        <dbReference type="Proteomes" id="UP000222542"/>
    </source>
</evidence>
<dbReference type="AlphaFoldDB" id="A0A2G2ZBM2"/>
<comment type="caution">
    <text evidence="1">The sequence shown here is derived from an EMBL/GenBank/DDBJ whole genome shotgun (WGS) entry which is preliminary data.</text>
</comment>
<reference evidence="1 2" key="1">
    <citation type="journal article" date="2014" name="Nat. Genet.">
        <title>Genome sequence of the hot pepper provides insights into the evolution of pungency in Capsicum species.</title>
        <authorList>
            <person name="Kim S."/>
            <person name="Park M."/>
            <person name="Yeom S.I."/>
            <person name="Kim Y.M."/>
            <person name="Lee J.M."/>
            <person name="Lee H.A."/>
            <person name="Seo E."/>
            <person name="Choi J."/>
            <person name="Cheong K."/>
            <person name="Kim K.T."/>
            <person name="Jung K."/>
            <person name="Lee G.W."/>
            <person name="Oh S.K."/>
            <person name="Bae C."/>
            <person name="Kim S.B."/>
            <person name="Lee H.Y."/>
            <person name="Kim S.Y."/>
            <person name="Kim M.S."/>
            <person name="Kang B.C."/>
            <person name="Jo Y.D."/>
            <person name="Yang H.B."/>
            <person name="Jeong H.J."/>
            <person name="Kang W.H."/>
            <person name="Kwon J.K."/>
            <person name="Shin C."/>
            <person name="Lim J.Y."/>
            <person name="Park J.H."/>
            <person name="Huh J.H."/>
            <person name="Kim J.S."/>
            <person name="Kim B.D."/>
            <person name="Cohen O."/>
            <person name="Paran I."/>
            <person name="Suh M.C."/>
            <person name="Lee S.B."/>
            <person name="Kim Y.K."/>
            <person name="Shin Y."/>
            <person name="Noh S.J."/>
            <person name="Park J."/>
            <person name="Seo Y.S."/>
            <person name="Kwon S.Y."/>
            <person name="Kim H.A."/>
            <person name="Park J.M."/>
            <person name="Kim H.J."/>
            <person name="Choi S.B."/>
            <person name="Bosland P.W."/>
            <person name="Reeves G."/>
            <person name="Jo S.H."/>
            <person name="Lee B.W."/>
            <person name="Cho H.T."/>
            <person name="Choi H.S."/>
            <person name="Lee M.S."/>
            <person name="Yu Y."/>
            <person name="Do Choi Y."/>
            <person name="Park B.S."/>
            <person name="van Deynze A."/>
            <person name="Ashrafi H."/>
            <person name="Hill T."/>
            <person name="Kim W.T."/>
            <person name="Pai H.S."/>
            <person name="Ahn H.K."/>
            <person name="Yeam I."/>
            <person name="Giovannoni J.J."/>
            <person name="Rose J.K."/>
            <person name="Sorensen I."/>
            <person name="Lee S.J."/>
            <person name="Kim R.W."/>
            <person name="Choi I.Y."/>
            <person name="Choi B.S."/>
            <person name="Lim J.S."/>
            <person name="Lee Y.H."/>
            <person name="Choi D."/>
        </authorList>
    </citation>
    <scope>NUCLEOTIDE SEQUENCE [LARGE SCALE GENOMIC DNA]</scope>
    <source>
        <strain evidence="2">cv. CM334</strain>
    </source>
</reference>
<proteinExistence type="predicted"/>
<sequence>MYLLSVEEQCLENHPTRLVLLSLQWNLNLSHWIKLVKKKNGSGISWKIFRIGPSQWHQELISSGIITIDYVKSKDNVSDPLTKGLSREGVERISKGMGLRASTSQHDELINVPIEVDDPLEDYFSVEDIEFSSTDIDVQSSMVQSTSQNTVASDDQVEVPCTFIPLSSSPAICSPRRTSWMSGQHVWLKDYAISKDGKNCRYSL</sequence>
<keyword evidence="2" id="KW-1185">Reference proteome</keyword>
<reference evidence="1 2" key="2">
    <citation type="journal article" date="2017" name="Genome Biol.">
        <title>New reference genome sequences of hot pepper reveal the massive evolution of plant disease-resistance genes by retroduplication.</title>
        <authorList>
            <person name="Kim S."/>
            <person name="Park J."/>
            <person name="Yeom S.I."/>
            <person name="Kim Y.M."/>
            <person name="Seo E."/>
            <person name="Kim K.T."/>
            <person name="Kim M.S."/>
            <person name="Lee J.M."/>
            <person name="Cheong K."/>
            <person name="Shin H.S."/>
            <person name="Kim S.B."/>
            <person name="Han K."/>
            <person name="Lee J."/>
            <person name="Park M."/>
            <person name="Lee H.A."/>
            <person name="Lee H.Y."/>
            <person name="Lee Y."/>
            <person name="Oh S."/>
            <person name="Lee J.H."/>
            <person name="Choi E."/>
            <person name="Choi E."/>
            <person name="Lee S.E."/>
            <person name="Jeon J."/>
            <person name="Kim H."/>
            <person name="Choi G."/>
            <person name="Song H."/>
            <person name="Lee J."/>
            <person name="Lee S.C."/>
            <person name="Kwon J.K."/>
            <person name="Lee H.Y."/>
            <person name="Koo N."/>
            <person name="Hong Y."/>
            <person name="Kim R.W."/>
            <person name="Kang W.H."/>
            <person name="Huh J.H."/>
            <person name="Kang B.C."/>
            <person name="Yang T.J."/>
            <person name="Lee Y.H."/>
            <person name="Bennetzen J.L."/>
            <person name="Choi D."/>
        </authorList>
    </citation>
    <scope>NUCLEOTIDE SEQUENCE [LARGE SCALE GENOMIC DNA]</scope>
    <source>
        <strain evidence="2">cv. CM334</strain>
    </source>
</reference>
<dbReference type="EMBL" id="AYRZ02000006">
    <property type="protein sequence ID" value="PHT79407.1"/>
    <property type="molecule type" value="Genomic_DNA"/>
</dbReference>
<name>A0A2G2ZBM2_CAPAN</name>
<dbReference type="Gramene" id="PHT79407">
    <property type="protein sequence ID" value="PHT79407"/>
    <property type="gene ID" value="T459_17459"/>
</dbReference>
<evidence type="ECO:0000313" key="1">
    <source>
        <dbReference type="EMBL" id="PHT79407.1"/>
    </source>
</evidence>
<organism evidence="1 2">
    <name type="scientific">Capsicum annuum</name>
    <name type="common">Capsicum pepper</name>
    <dbReference type="NCBI Taxonomy" id="4072"/>
    <lineage>
        <taxon>Eukaryota</taxon>
        <taxon>Viridiplantae</taxon>
        <taxon>Streptophyta</taxon>
        <taxon>Embryophyta</taxon>
        <taxon>Tracheophyta</taxon>
        <taxon>Spermatophyta</taxon>
        <taxon>Magnoliopsida</taxon>
        <taxon>eudicotyledons</taxon>
        <taxon>Gunneridae</taxon>
        <taxon>Pentapetalae</taxon>
        <taxon>asterids</taxon>
        <taxon>lamiids</taxon>
        <taxon>Solanales</taxon>
        <taxon>Solanaceae</taxon>
        <taxon>Solanoideae</taxon>
        <taxon>Capsiceae</taxon>
        <taxon>Capsicum</taxon>
    </lineage>
</organism>
<protein>
    <submittedName>
        <fullName evidence="1">Uncharacterized protein</fullName>
    </submittedName>
</protein>
<dbReference type="Proteomes" id="UP000222542">
    <property type="component" value="Unassembled WGS sequence"/>
</dbReference>
<gene>
    <name evidence="1" type="ORF">T459_17459</name>
</gene>